<keyword evidence="2" id="KW-1185">Reference proteome</keyword>
<dbReference type="Proteomes" id="UP000610746">
    <property type="component" value="Unassembled WGS sequence"/>
</dbReference>
<comment type="caution">
    <text evidence="1">The sequence shown here is derived from an EMBL/GenBank/DDBJ whole genome shotgun (WGS) entry which is preliminary data.</text>
</comment>
<protein>
    <submittedName>
        <fullName evidence="1">Uncharacterized protein</fullName>
    </submittedName>
</protein>
<proteinExistence type="predicted"/>
<sequence>MAMVAYYATKTSRDFTIGFFHFLMNLSLRRNLRKIIITTFPTLIKFMKIQDMAELVQQNK</sequence>
<accession>A0A8J8GAQ6</accession>
<organism evidence="1 2">
    <name type="scientific">Frigoriflavimonas asaccharolytica</name>
    <dbReference type="NCBI Taxonomy" id="2735899"/>
    <lineage>
        <taxon>Bacteria</taxon>
        <taxon>Pseudomonadati</taxon>
        <taxon>Bacteroidota</taxon>
        <taxon>Flavobacteriia</taxon>
        <taxon>Flavobacteriales</taxon>
        <taxon>Weeksellaceae</taxon>
        <taxon>Frigoriflavimonas</taxon>
    </lineage>
</organism>
<reference evidence="1" key="1">
    <citation type="submission" date="2020-05" db="EMBL/GenBank/DDBJ databases">
        <title>Genomic Encyclopedia of Type Strains, Phase IV (KMG-V): Genome sequencing to study the core and pangenomes of soil and plant-associated prokaryotes.</title>
        <authorList>
            <person name="Whitman W."/>
        </authorList>
    </citation>
    <scope>NUCLEOTIDE SEQUENCE</scope>
    <source>
        <strain evidence="1">16F</strain>
    </source>
</reference>
<evidence type="ECO:0000313" key="2">
    <source>
        <dbReference type="Proteomes" id="UP000610746"/>
    </source>
</evidence>
<name>A0A8J8GAQ6_9FLAO</name>
<evidence type="ECO:0000313" key="1">
    <source>
        <dbReference type="EMBL" id="NRS94148.1"/>
    </source>
</evidence>
<dbReference type="EMBL" id="JABSNO010000052">
    <property type="protein sequence ID" value="NRS94148.1"/>
    <property type="molecule type" value="Genomic_DNA"/>
</dbReference>
<dbReference type="AlphaFoldDB" id="A0A8J8GAQ6"/>
<gene>
    <name evidence="1" type="ORF">HNQ03_003253</name>
</gene>